<dbReference type="AlphaFoldDB" id="A0A2N7W4K1"/>
<comment type="caution">
    <text evidence="2">The sequence shown here is derived from an EMBL/GenBank/DDBJ whole genome shotgun (WGS) entry which is preliminary data.</text>
</comment>
<evidence type="ECO:0000256" key="1">
    <source>
        <dbReference type="SAM" id="SignalP"/>
    </source>
</evidence>
<feature type="signal peptide" evidence="1">
    <location>
        <begin position="1"/>
        <end position="24"/>
    </location>
</feature>
<reference evidence="2 3" key="1">
    <citation type="submission" date="2018-01" db="EMBL/GenBank/DDBJ databases">
        <title>Whole genome analyses suggest that Burkholderia sensu lato contains two further novel genera in the rhizoxinica-symbiotica group Mycetohabitans gen. nov., and Trinickia gen. nov.: implications for the evolution of diazotrophy and nodulation in the Burkholderiaceae.</title>
        <authorList>
            <person name="Estrada-de los Santos P."/>
            <person name="Palmer M."/>
            <person name="Chavez-Ramirez B."/>
            <person name="Beukes C."/>
            <person name="Steenkamp E.T."/>
            <person name="Hirsch A.M."/>
            <person name="Manyaka P."/>
            <person name="Maluk M."/>
            <person name="Lafos M."/>
            <person name="Crook M."/>
            <person name="Gross E."/>
            <person name="Simon M.F."/>
            <person name="Bueno dos Reis Junior F."/>
            <person name="Poole P.S."/>
            <person name="Venter S.N."/>
            <person name="James E.K."/>
        </authorList>
    </citation>
    <scope>NUCLEOTIDE SEQUENCE [LARGE SCALE GENOMIC DNA]</scope>
    <source>
        <strain evidence="2 3">GP25-8</strain>
    </source>
</reference>
<proteinExistence type="predicted"/>
<keyword evidence="1" id="KW-0732">Signal</keyword>
<evidence type="ECO:0000313" key="2">
    <source>
        <dbReference type="EMBL" id="PMS24316.1"/>
    </source>
</evidence>
<protein>
    <submittedName>
        <fullName evidence="2">Uncharacterized protein</fullName>
    </submittedName>
</protein>
<dbReference type="RefSeq" id="WP_102610368.1">
    <property type="nucleotide sequence ID" value="NZ_CADIKD010000007.1"/>
</dbReference>
<dbReference type="Proteomes" id="UP000235347">
    <property type="component" value="Unassembled WGS sequence"/>
</dbReference>
<dbReference type="EMBL" id="PNYB01000010">
    <property type="protein sequence ID" value="PMS24316.1"/>
    <property type="molecule type" value="Genomic_DNA"/>
</dbReference>
<feature type="chain" id="PRO_5014944782" evidence="1">
    <location>
        <begin position="25"/>
        <end position="101"/>
    </location>
</feature>
<evidence type="ECO:0000313" key="3">
    <source>
        <dbReference type="Proteomes" id="UP000235347"/>
    </source>
</evidence>
<accession>A0A2N7W4K1</accession>
<organism evidence="2 3">
    <name type="scientific">Trinickia soli</name>
    <dbReference type="NCBI Taxonomy" id="380675"/>
    <lineage>
        <taxon>Bacteria</taxon>
        <taxon>Pseudomonadati</taxon>
        <taxon>Pseudomonadota</taxon>
        <taxon>Betaproteobacteria</taxon>
        <taxon>Burkholderiales</taxon>
        <taxon>Burkholderiaceae</taxon>
        <taxon>Trinickia</taxon>
    </lineage>
</organism>
<gene>
    <name evidence="2" type="ORF">C0Z19_13650</name>
</gene>
<name>A0A2N7W4K1_9BURK</name>
<sequence>MSHPLIASLSVACLVGALPLAAHATDDTALAAPNPLLSSADLSNAKFFMLRVNGAAARSSTQMAPVIYGPDFVPKWSKWPMRAVSHDPGASNLEGDRFRFR</sequence>
<keyword evidence="3" id="KW-1185">Reference proteome</keyword>